<reference evidence="2 3" key="1">
    <citation type="submission" date="2007-03" db="EMBL/GenBank/DDBJ databases">
        <authorList>
            <person name="Stal L."/>
            <person name="Ferriera S."/>
            <person name="Johnson J."/>
            <person name="Kravitz S."/>
            <person name="Beeson K."/>
            <person name="Sutton G."/>
            <person name="Rogers Y.-H."/>
            <person name="Friedman R."/>
            <person name="Frazier M."/>
            <person name="Venter J.C."/>
        </authorList>
    </citation>
    <scope>NUCLEOTIDE SEQUENCE [LARGE SCALE GENOMIC DNA]</scope>
    <source>
        <strain evidence="2 3">CCY0110</strain>
    </source>
</reference>
<dbReference type="EMBL" id="AAXW01000003">
    <property type="protein sequence ID" value="EAZ93101.1"/>
    <property type="molecule type" value="Genomic_DNA"/>
</dbReference>
<dbReference type="Proteomes" id="UP000003781">
    <property type="component" value="Unassembled WGS sequence"/>
</dbReference>
<sequence length="64" mass="7096">MFTNTNNTHFIRNYVILAATVMITSVGLTDTFLSPTRTGQQERLDSYGQVAKAGLVAYSQRIGR</sequence>
<dbReference type="eggNOG" id="ENOG5033MGG">
    <property type="taxonomic scope" value="Bacteria"/>
</dbReference>
<gene>
    <name evidence="2" type="ORF">CY0110_03494</name>
</gene>
<feature type="transmembrane region" description="Helical" evidence="1">
    <location>
        <begin position="14"/>
        <end position="33"/>
    </location>
</feature>
<organism evidence="2 3">
    <name type="scientific">Crocosphaera chwakensis CCY0110</name>
    <dbReference type="NCBI Taxonomy" id="391612"/>
    <lineage>
        <taxon>Bacteria</taxon>
        <taxon>Bacillati</taxon>
        <taxon>Cyanobacteriota</taxon>
        <taxon>Cyanophyceae</taxon>
        <taxon>Oscillatoriophycideae</taxon>
        <taxon>Chroococcales</taxon>
        <taxon>Aphanothecaceae</taxon>
        <taxon>Crocosphaera</taxon>
        <taxon>Crocosphaera chwakensis</taxon>
    </lineage>
</organism>
<keyword evidence="3" id="KW-1185">Reference proteome</keyword>
<keyword evidence="1" id="KW-0812">Transmembrane</keyword>
<dbReference type="OrthoDB" id="427568at2"/>
<comment type="caution">
    <text evidence="2">The sequence shown here is derived from an EMBL/GenBank/DDBJ whole genome shotgun (WGS) entry which is preliminary data.</text>
</comment>
<accession>A3IKB2</accession>
<evidence type="ECO:0000256" key="1">
    <source>
        <dbReference type="SAM" id="Phobius"/>
    </source>
</evidence>
<keyword evidence="1" id="KW-0472">Membrane</keyword>
<dbReference type="RefSeq" id="WP_008273772.1">
    <property type="nucleotide sequence ID" value="NZ_AAXW01000003.1"/>
</dbReference>
<protein>
    <submittedName>
        <fullName evidence="2">Uncharacterized protein</fullName>
    </submittedName>
</protein>
<proteinExistence type="predicted"/>
<evidence type="ECO:0000313" key="3">
    <source>
        <dbReference type="Proteomes" id="UP000003781"/>
    </source>
</evidence>
<evidence type="ECO:0000313" key="2">
    <source>
        <dbReference type="EMBL" id="EAZ93101.1"/>
    </source>
</evidence>
<keyword evidence="1" id="KW-1133">Transmembrane helix</keyword>
<dbReference type="AlphaFoldDB" id="A3IKB2"/>
<name>A3IKB2_9CHRO</name>